<evidence type="ECO:0000256" key="2">
    <source>
        <dbReference type="ARBA" id="ARBA00022692"/>
    </source>
</evidence>
<feature type="transmembrane region" description="Helical" evidence="5">
    <location>
        <begin position="398"/>
        <end position="422"/>
    </location>
</feature>
<feature type="transmembrane region" description="Helical" evidence="5">
    <location>
        <begin position="434"/>
        <end position="453"/>
    </location>
</feature>
<dbReference type="PANTHER" id="PTHR47704:SF1">
    <property type="entry name" value="POTASSIUM TRANSPORTER KIMA"/>
    <property type="match status" value="1"/>
</dbReference>
<name>A0A101XNN8_9BACL</name>
<feature type="transmembrane region" description="Helical" evidence="5">
    <location>
        <begin position="279"/>
        <end position="299"/>
    </location>
</feature>
<keyword evidence="7" id="KW-1185">Reference proteome</keyword>
<comment type="caution">
    <text evidence="6">The sequence shown here is derived from an EMBL/GenBank/DDBJ whole genome shotgun (WGS) entry which is preliminary data.</text>
</comment>
<dbReference type="PANTHER" id="PTHR47704">
    <property type="entry name" value="POTASSIUM TRANSPORTER KIMA"/>
    <property type="match status" value="1"/>
</dbReference>
<dbReference type="EMBL" id="LPVJ01000071">
    <property type="protein sequence ID" value="KUO94644.1"/>
    <property type="molecule type" value="Genomic_DNA"/>
</dbReference>
<dbReference type="GO" id="GO:0022857">
    <property type="term" value="F:transmembrane transporter activity"/>
    <property type="evidence" value="ECO:0007669"/>
    <property type="project" value="InterPro"/>
</dbReference>
<keyword evidence="4 5" id="KW-0472">Membrane</keyword>
<reference evidence="6 7" key="1">
    <citation type="submission" date="2015-12" db="EMBL/GenBank/DDBJ databases">
        <title>Draft genome sequence of Acidibacillus ferrooxidans ITV001, isolated from a chalcopyrite acid mine drainage site in Brazil.</title>
        <authorList>
            <person name="Dall'Agnol H."/>
            <person name="Nancucheo I."/>
            <person name="Johnson B."/>
            <person name="Oliveira R."/>
            <person name="Leite L."/>
            <person name="Pylro V."/>
            <person name="Nunes G.L."/>
            <person name="Tzotzos G."/>
            <person name="Fernandes G.R."/>
            <person name="Dutra J."/>
            <person name="Orellana S.C."/>
            <person name="Oliveira G."/>
        </authorList>
    </citation>
    <scope>NUCLEOTIDE SEQUENCE [LARGE SCALE GENOMIC DNA]</scope>
    <source>
        <strain evidence="7">ITV01</strain>
    </source>
</reference>
<evidence type="ECO:0000313" key="7">
    <source>
        <dbReference type="Proteomes" id="UP000053557"/>
    </source>
</evidence>
<feature type="transmembrane region" description="Helical" evidence="5">
    <location>
        <begin position="6"/>
        <end position="29"/>
    </location>
</feature>
<protein>
    <submittedName>
        <fullName evidence="6">Amino acid transporter</fullName>
    </submittedName>
</protein>
<dbReference type="Pfam" id="PF13520">
    <property type="entry name" value="AA_permease_2"/>
    <property type="match status" value="1"/>
</dbReference>
<feature type="transmembrane region" description="Helical" evidence="5">
    <location>
        <begin position="135"/>
        <end position="161"/>
    </location>
</feature>
<feature type="transmembrane region" description="Helical" evidence="5">
    <location>
        <begin position="328"/>
        <end position="351"/>
    </location>
</feature>
<dbReference type="InterPro" id="IPR053153">
    <property type="entry name" value="APC_K+_Transporter"/>
</dbReference>
<feature type="transmembrane region" description="Helical" evidence="5">
    <location>
        <begin position="372"/>
        <end position="392"/>
    </location>
</feature>
<accession>A0A101XNN8</accession>
<feature type="transmembrane region" description="Helical" evidence="5">
    <location>
        <begin position="459"/>
        <end position="477"/>
    </location>
</feature>
<sequence>MTIPIWQLLVLLLIAAVFILGRITGFRMIKRLLVGRPLKTRELSQAQHHLVWYLALPILSADLYSSVAYGPEAGATELVGLGPGAEWLILPIVGATVLLLLIIVLSYIMGILAYPNGGGGYSIARDNFKSPWISLVAASALMIDYVLTVAVSVSAGILAVASAYPVLVPDETVLSVICVGLIALVNLRGVSESATLFSWPNFLFAACMLFLIGWGVANDVTHGFVQPQTPPFGVLPKGFTLLLILKAFSSACSSLTGIETISNAVPIFREPRQKGAIKAYVTMTIVTGITLVGIGYQLYAKGITVKLNNTMLSQLTSVYFGHGPIYQIITWSTFLVLIIAANSTFTGFPQLMALVARDRFLPEALSLRGDRLGFSNGLMVLALLSSLLLVVFQAQTNALIPLFAIGVFMSFTIAQVGMMRRWMKLRTKRWKAKAFINAVGAIVTALVTLVFSATKFAQGAWIVIAAIPLMVTVALLIHRHYVRLARELALDVQKEPATEHHVISLLLLSDVDRIALQSVSFAKSIAQDLIAVYIGFDDESIEKVEAKWAAWGEPCRLLAFKNEYRSVLQPLTRLVDRLQTREGREPDHIHILLPQLVPSVWWQFMLHNQRNFVIQAWFLRNQDVVVSTIPYHIRDH</sequence>
<dbReference type="InterPro" id="IPR002293">
    <property type="entry name" value="AA/rel_permease1"/>
</dbReference>
<evidence type="ECO:0000256" key="5">
    <source>
        <dbReference type="SAM" id="Phobius"/>
    </source>
</evidence>
<evidence type="ECO:0000256" key="3">
    <source>
        <dbReference type="ARBA" id="ARBA00022989"/>
    </source>
</evidence>
<feature type="transmembrane region" description="Helical" evidence="5">
    <location>
        <begin position="197"/>
        <end position="217"/>
    </location>
</feature>
<evidence type="ECO:0000256" key="4">
    <source>
        <dbReference type="ARBA" id="ARBA00023136"/>
    </source>
</evidence>
<feature type="transmembrane region" description="Helical" evidence="5">
    <location>
        <begin position="50"/>
        <end position="69"/>
    </location>
</feature>
<keyword evidence="2 5" id="KW-0812">Transmembrane</keyword>
<dbReference type="Gene3D" id="1.20.1740.10">
    <property type="entry name" value="Amino acid/polyamine transporter I"/>
    <property type="match status" value="1"/>
</dbReference>
<dbReference type="AlphaFoldDB" id="A0A101XNN8"/>
<comment type="subcellular location">
    <subcellularLocation>
        <location evidence="1">Membrane</location>
        <topology evidence="1">Multi-pass membrane protein</topology>
    </subcellularLocation>
</comment>
<feature type="transmembrane region" description="Helical" evidence="5">
    <location>
        <begin position="173"/>
        <end position="190"/>
    </location>
</feature>
<dbReference type="GO" id="GO:0016020">
    <property type="term" value="C:membrane"/>
    <property type="evidence" value="ECO:0007669"/>
    <property type="project" value="UniProtKB-SubCell"/>
</dbReference>
<feature type="transmembrane region" description="Helical" evidence="5">
    <location>
        <begin position="89"/>
        <end position="114"/>
    </location>
</feature>
<proteinExistence type="predicted"/>
<feature type="transmembrane region" description="Helical" evidence="5">
    <location>
        <begin position="237"/>
        <end position="258"/>
    </location>
</feature>
<evidence type="ECO:0000256" key="1">
    <source>
        <dbReference type="ARBA" id="ARBA00004141"/>
    </source>
</evidence>
<evidence type="ECO:0000313" key="6">
    <source>
        <dbReference type="EMBL" id="KUO94644.1"/>
    </source>
</evidence>
<gene>
    <name evidence="6" type="ORF">ATW55_01890</name>
</gene>
<organism evidence="6 7">
    <name type="scientific">Ferroacidibacillus organovorans</name>
    <dbReference type="NCBI Taxonomy" id="1765683"/>
    <lineage>
        <taxon>Bacteria</taxon>
        <taxon>Bacillati</taxon>
        <taxon>Bacillota</taxon>
        <taxon>Bacilli</taxon>
        <taxon>Bacillales</taxon>
        <taxon>Alicyclobacillaceae</taxon>
        <taxon>Ferroacidibacillus</taxon>
    </lineage>
</organism>
<keyword evidence="3 5" id="KW-1133">Transmembrane helix</keyword>
<dbReference type="Proteomes" id="UP000053557">
    <property type="component" value="Unassembled WGS sequence"/>
</dbReference>